<dbReference type="RefSeq" id="WP_379779140.1">
    <property type="nucleotide sequence ID" value="NZ_JBHSMU010000003.1"/>
</dbReference>
<evidence type="ECO:0000256" key="2">
    <source>
        <dbReference type="ARBA" id="ARBA00022475"/>
    </source>
</evidence>
<proteinExistence type="inferred from homology"/>
<dbReference type="PANTHER" id="PTHR47019:SF1">
    <property type="entry name" value="LIPID II FLIPPASE MURJ"/>
    <property type="match status" value="1"/>
</dbReference>
<feature type="transmembrane region" description="Helical" evidence="10">
    <location>
        <begin position="20"/>
        <end position="41"/>
    </location>
</feature>
<keyword evidence="12" id="KW-1185">Reference proteome</keyword>
<dbReference type="InterPro" id="IPR051050">
    <property type="entry name" value="Lipid_II_flippase_MurJ/MviN"/>
</dbReference>
<comment type="similarity">
    <text evidence="9">Belongs to the MurJ/MviN family.</text>
</comment>
<keyword evidence="5" id="KW-0573">Peptidoglycan synthesis</keyword>
<feature type="transmembrane region" description="Helical" evidence="10">
    <location>
        <begin position="279"/>
        <end position="301"/>
    </location>
</feature>
<dbReference type="EMBL" id="JBHSMU010000003">
    <property type="protein sequence ID" value="MFC5458361.1"/>
    <property type="molecule type" value="Genomic_DNA"/>
</dbReference>
<feature type="transmembrane region" description="Helical" evidence="10">
    <location>
        <begin position="362"/>
        <end position="384"/>
    </location>
</feature>
<evidence type="ECO:0000256" key="8">
    <source>
        <dbReference type="ARBA" id="ARBA00060041"/>
    </source>
</evidence>
<feature type="transmembrane region" description="Helical" evidence="10">
    <location>
        <begin position="391"/>
        <end position="410"/>
    </location>
</feature>
<feature type="transmembrane region" description="Helical" evidence="10">
    <location>
        <begin position="103"/>
        <end position="122"/>
    </location>
</feature>
<comment type="function">
    <text evidence="8">Involved in peptidoglycan biosynthesis. Transports lipid-linked peptidoglycan precursors from the inner to the outer leaflet of the cytoplasmic membrane.</text>
</comment>
<accession>A0ABW0L0H4</accession>
<gene>
    <name evidence="11" type="primary">murJ</name>
    <name evidence="11" type="ORF">ACFPN5_00895</name>
</gene>
<dbReference type="Proteomes" id="UP001596050">
    <property type="component" value="Unassembled WGS sequence"/>
</dbReference>
<evidence type="ECO:0000313" key="12">
    <source>
        <dbReference type="Proteomes" id="UP001596050"/>
    </source>
</evidence>
<evidence type="ECO:0000256" key="9">
    <source>
        <dbReference type="ARBA" id="ARBA00061532"/>
    </source>
</evidence>
<feature type="transmembrane region" description="Helical" evidence="10">
    <location>
        <begin position="61"/>
        <end position="82"/>
    </location>
</feature>
<evidence type="ECO:0000256" key="10">
    <source>
        <dbReference type="SAM" id="Phobius"/>
    </source>
</evidence>
<sequence>MSFLTTLSTRFRTADPHHSAIVKGMLTVALFTLLGKLMSAAKEMVVAYRYGLAAEVDAYHFVYNLVSWPLGIWCSVLTAVLVPLATRMRELDKEAIPHFRSELFGFALLLGLAMALLGWMAIRTMLALGGSGLPPNSAQFALAALPGLVLLLPLGMLVALQSAWMLSARRHVNTLLDSVPTFFIAAAILVFPSGGIGPLVWGTVAGSVFHLIALLIPSARRKELEAPVFTRASLQWRGFWQGFGIMLGGQALISFTVIIDQFYAVGLGTGSVATLGYANRVLSLILGLAAVAVSRATLPVFSQSRPEGAGDVYTVASYWARLMFVLGIGVMLVSYVAAPWIVKLLFERGQFLPEDTVIVSEALRYGLPQLPFYFSCMVLVSYALSQRRYTLIFWSGVIGCAGKIVGNLLLVPLLGINGIALATIFVYGLNALFFCLTLRRPR</sequence>
<feature type="transmembrane region" description="Helical" evidence="10">
    <location>
        <begin position="199"/>
        <end position="217"/>
    </location>
</feature>
<evidence type="ECO:0000256" key="5">
    <source>
        <dbReference type="ARBA" id="ARBA00022984"/>
    </source>
</evidence>
<feature type="transmembrane region" description="Helical" evidence="10">
    <location>
        <begin position="238"/>
        <end position="259"/>
    </location>
</feature>
<evidence type="ECO:0000256" key="7">
    <source>
        <dbReference type="ARBA" id="ARBA00023136"/>
    </source>
</evidence>
<comment type="caution">
    <text evidence="11">The sequence shown here is derived from an EMBL/GenBank/DDBJ whole genome shotgun (WGS) entry which is preliminary data.</text>
</comment>
<feature type="transmembrane region" description="Helical" evidence="10">
    <location>
        <begin position="142"/>
        <end position="160"/>
    </location>
</feature>
<organism evidence="11 12">
    <name type="scientific">Massilia niabensis</name>
    <dbReference type="NCBI Taxonomy" id="544910"/>
    <lineage>
        <taxon>Bacteria</taxon>
        <taxon>Pseudomonadati</taxon>
        <taxon>Pseudomonadota</taxon>
        <taxon>Betaproteobacteria</taxon>
        <taxon>Burkholderiales</taxon>
        <taxon>Oxalobacteraceae</taxon>
        <taxon>Telluria group</taxon>
        <taxon>Massilia</taxon>
    </lineage>
</organism>
<evidence type="ECO:0000256" key="6">
    <source>
        <dbReference type="ARBA" id="ARBA00022989"/>
    </source>
</evidence>
<evidence type="ECO:0000256" key="4">
    <source>
        <dbReference type="ARBA" id="ARBA00022960"/>
    </source>
</evidence>
<keyword evidence="7 10" id="KW-0472">Membrane</keyword>
<name>A0ABW0L0H4_9BURK</name>
<keyword evidence="6 10" id="KW-1133">Transmembrane helix</keyword>
<dbReference type="InterPro" id="IPR004268">
    <property type="entry name" value="MurJ"/>
</dbReference>
<evidence type="ECO:0000313" key="11">
    <source>
        <dbReference type="EMBL" id="MFC5458361.1"/>
    </source>
</evidence>
<dbReference type="Pfam" id="PF03023">
    <property type="entry name" value="MurJ"/>
    <property type="match status" value="1"/>
</dbReference>
<feature type="transmembrane region" description="Helical" evidence="10">
    <location>
        <begin position="172"/>
        <end position="193"/>
    </location>
</feature>
<keyword evidence="2" id="KW-1003">Cell membrane</keyword>
<dbReference type="PANTHER" id="PTHR47019">
    <property type="entry name" value="LIPID II FLIPPASE MURJ"/>
    <property type="match status" value="1"/>
</dbReference>
<comment type="subcellular location">
    <subcellularLocation>
        <location evidence="1">Cell membrane</location>
        <topology evidence="1">Multi-pass membrane protein</topology>
    </subcellularLocation>
</comment>
<keyword evidence="3 10" id="KW-0812">Transmembrane</keyword>
<feature type="transmembrane region" description="Helical" evidence="10">
    <location>
        <begin position="416"/>
        <end position="438"/>
    </location>
</feature>
<keyword evidence="4" id="KW-0133">Cell shape</keyword>
<evidence type="ECO:0000256" key="3">
    <source>
        <dbReference type="ARBA" id="ARBA00022692"/>
    </source>
</evidence>
<protein>
    <submittedName>
        <fullName evidence="11">Murein biosynthesis integral membrane protein MurJ</fullName>
    </submittedName>
</protein>
<feature type="transmembrane region" description="Helical" evidence="10">
    <location>
        <begin position="322"/>
        <end position="342"/>
    </location>
</feature>
<evidence type="ECO:0000256" key="1">
    <source>
        <dbReference type="ARBA" id="ARBA00004651"/>
    </source>
</evidence>
<reference evidence="12" key="1">
    <citation type="journal article" date="2019" name="Int. J. Syst. Evol. Microbiol.">
        <title>The Global Catalogue of Microorganisms (GCM) 10K type strain sequencing project: providing services to taxonomists for standard genome sequencing and annotation.</title>
        <authorList>
            <consortium name="The Broad Institute Genomics Platform"/>
            <consortium name="The Broad Institute Genome Sequencing Center for Infectious Disease"/>
            <person name="Wu L."/>
            <person name="Ma J."/>
        </authorList>
    </citation>
    <scope>NUCLEOTIDE SEQUENCE [LARGE SCALE GENOMIC DNA]</scope>
    <source>
        <strain evidence="12">KACC 12649</strain>
    </source>
</reference>